<protein>
    <recommendedName>
        <fullName evidence="3">Transcriptional regulator</fullName>
    </recommendedName>
</protein>
<evidence type="ECO:0000313" key="1">
    <source>
        <dbReference type="EMBL" id="RMI34294.1"/>
    </source>
</evidence>
<dbReference type="Proteomes" id="UP000279275">
    <property type="component" value="Unassembled WGS sequence"/>
</dbReference>
<gene>
    <name evidence="1" type="ORF">EBN03_07820</name>
</gene>
<reference evidence="1 2" key="1">
    <citation type="submission" date="2018-10" db="EMBL/GenBank/DDBJ databases">
        <title>Isolation from cow dung.</title>
        <authorList>
            <person name="Ling L."/>
        </authorList>
    </citation>
    <scope>NUCLEOTIDE SEQUENCE [LARGE SCALE GENOMIC DNA]</scope>
    <source>
        <strain evidence="1 2">NEAU-LL90</strain>
    </source>
</reference>
<dbReference type="RefSeq" id="WP_122187218.1">
    <property type="nucleotide sequence ID" value="NZ_RFFH01000002.1"/>
</dbReference>
<dbReference type="OrthoDB" id="4560608at2"/>
<name>A0A3M2LA57_9NOCA</name>
<organism evidence="1 2">
    <name type="scientific">Nocardia stercoris</name>
    <dbReference type="NCBI Taxonomy" id="2483361"/>
    <lineage>
        <taxon>Bacteria</taxon>
        <taxon>Bacillati</taxon>
        <taxon>Actinomycetota</taxon>
        <taxon>Actinomycetes</taxon>
        <taxon>Mycobacteriales</taxon>
        <taxon>Nocardiaceae</taxon>
        <taxon>Nocardia</taxon>
    </lineage>
</organism>
<keyword evidence="2" id="KW-1185">Reference proteome</keyword>
<evidence type="ECO:0008006" key="3">
    <source>
        <dbReference type="Google" id="ProtNLM"/>
    </source>
</evidence>
<sequence length="60" mass="6540">MSPAERRIRFAQQWLEQVRDHLADAGAQGSPLSPEQLNILSGKVAGGLEIFVAETRAVSH</sequence>
<comment type="caution">
    <text evidence="1">The sequence shown here is derived from an EMBL/GenBank/DDBJ whole genome shotgun (WGS) entry which is preliminary data.</text>
</comment>
<dbReference type="Pfam" id="PF19901">
    <property type="entry name" value="DUF6374"/>
    <property type="match status" value="1"/>
</dbReference>
<dbReference type="EMBL" id="RFFH01000002">
    <property type="protein sequence ID" value="RMI34294.1"/>
    <property type="molecule type" value="Genomic_DNA"/>
</dbReference>
<dbReference type="AlphaFoldDB" id="A0A3M2LA57"/>
<evidence type="ECO:0000313" key="2">
    <source>
        <dbReference type="Proteomes" id="UP000279275"/>
    </source>
</evidence>
<proteinExistence type="predicted"/>
<dbReference type="InterPro" id="IPR045954">
    <property type="entry name" value="DUF6374"/>
</dbReference>
<accession>A0A3M2LA57</accession>